<feature type="region of interest" description="Disordered" evidence="7">
    <location>
        <begin position="602"/>
        <end position="660"/>
    </location>
</feature>
<keyword evidence="10" id="KW-1185">Reference proteome</keyword>
<feature type="compositionally biased region" description="Basic and acidic residues" evidence="7">
    <location>
        <begin position="1348"/>
        <end position="1367"/>
    </location>
</feature>
<feature type="compositionally biased region" description="Basic and acidic residues" evidence="7">
    <location>
        <begin position="93"/>
        <end position="103"/>
    </location>
</feature>
<sequence length="1892" mass="185498">MVFMATPNITTVFEPASGRPLLQNPASVAYYGDRSGGADSAGAEPLQHLRQERRQPEPAADVLAQVFALEPEKLEQLLSALGLYEDDGEEAGEGQHGEGGHGEQEEDEDEEGEGEEAVEQGGRDSAHVGWRLHSRHGRRRGARERQAAAMSAAAAAVWKGVVRVPPSLAPHAAPHMSSDWDDAPSSDAPLALGDGAACAAPGAHTCVAGDTDSQLLPLPAGAAAAQSAHSARTAEAAAGGLGGSSGLGSGRDPAAGGRPAGDLSGSRLWAGGDAALCRQSLDLGQPPPQQQQSQAMMMLMASDGAERAGAAAAAASSRLGSTGGASSGTGSRTRLLGSAVMAAAAGSVSAAMRRGMSGPWSRLMRPKSGTATGMGTGHVQGLADGDGSAGADSGGGRGSAGTSPLSRGAVNSGGAGGASGGGASLESAHTAPVPAEAWASREAETVSGPVEAVAARQHRGPRRCATSYGWGAMQAAAAAAAATGQNGGDSAAAGGAPPGAALLPMSAAAAAVVAAARGDRASSAVLPPSSVSAIDTRTCSRRSALGSPGDGGFASIAGGRTAAPASASAAPAAPRSEARLAASSAAATASLATSTFMMGLGMATPTAPRQPRQASGLHSFFSGQRPPPQQLPSGERAAGSQSRPMSSAANAAGSPQRGGLAGAVSMPVAGAALSSADGVAAEVQRLANFLEVGGAGGGGSGGAAVWAGVSKSGGAGGDGDGGLAVERAPSVTASRRLPRRTASVVGVAGAGAFGSPTVMGPGGAAAAAGAAQQGGAPGSVMSQGSMVGVSRAVAFAASLRTAPTLAAAAAQGGAPAGGGAAGGTSAVVGSGSFGSGLAGPTPLFRSACAATAGSEPAAAAHTDSKFASEGQRRPQVSYTRRLAGYAPPNRANSAAATPAGASTLGTFASTTLGGGRDSSEPGGGDGGSSGRHCTTTDSTGRALYGPVPTVVGSPPQQVLGLASEPADGVSPPRGAFALLLARSLRLAGGGPGDVTGSASGGAVALARSGSGAAHPLSVGAGAASAPVADDKDAAGGGFAFGQLPVLGEPAVIVQPGGKFVFPPAGAPTVPATAAAVAAPAGAVHATPGAPEAAAGAGVQQQGSASILPASATLTLARFAADLPPKRPSLDLVFAEANESIYEEVALNAGRQDRLVRRSTSPHNSGGAPPAAGPSGSGSAGASAHPNVSGGAAAGGGQPPRVPSGRQRVRKVLSRDRVSKSPGAGSTEDDGAAAAPSMASWYRQGAAATAAAAEAAAMADAAATAAEREGQLVGVDVAGVHGAAVGEVGGGYGGGGAPAAGAVVLAAAVTTDSRAAPATGQALQAARPAVMQERGLTRDARRAARRAARREARREAEQDEDERVHQEEEAAQDLGDEQGEEAEAEECWHEVWATRATDPATKKAVVVLSQTDVTAKVVAERHLALVMETEHRLLEQLFPRHILQYMAEEWTQPAFRRQQQLAAAAAAGGGSGDWRPVVRNCNALATWHPRVTLLFADIKGFTPMCQELPPRAVMAMLNDLYSRYDRMLDQHGVFKVETIGDCYFVAGGLIREDEDGMAAVRGRQQSQPQPQQQQQPQQQPLQGAETAAAAAAGRDSAAGGGGGGVGGGGDSAGGGGRGSQGRGSTGSRASAATATAMAGEDPLHAYKVFSFARAMLEAARHVPMPTNGRPVEIRIGIHTGPVVSGMAGTRMPRFCLFGDTVNTTSRMESSGVAGAIHASAAAYEHLKHLGEWESTGGIEVKGKGPMQTYLWRPADDTQLPPTSAVTAALSNIDGSSAGSHVLVRSRATNVHGLGSGAGGSSTSSAIAAVAAAAATAVGGGGGGGSSSAMHRAIVGSRLTRAGRTTRGPEDLEGDKDDGGRWHVSQSVAQLHDELLFVNGGGGGGGGCGGGGGI</sequence>
<keyword evidence="2" id="KW-0812">Transmembrane</keyword>
<dbReference type="GO" id="GO:0005886">
    <property type="term" value="C:plasma membrane"/>
    <property type="evidence" value="ECO:0007669"/>
    <property type="project" value="TreeGrafter"/>
</dbReference>
<feature type="compositionally biased region" description="Low complexity" evidence="7">
    <location>
        <begin position="1563"/>
        <end position="1596"/>
    </location>
</feature>
<proteinExistence type="predicted"/>
<feature type="compositionally biased region" description="Acidic residues" evidence="7">
    <location>
        <begin position="104"/>
        <end position="118"/>
    </location>
</feature>
<dbReference type="Pfam" id="PF00211">
    <property type="entry name" value="Guanylate_cyc"/>
    <property type="match status" value="2"/>
</dbReference>
<dbReference type="InterPro" id="IPR001054">
    <property type="entry name" value="A/G_cyclase"/>
</dbReference>
<dbReference type="InterPro" id="IPR029787">
    <property type="entry name" value="Nucleotide_cyclase"/>
</dbReference>
<feature type="domain" description="Guanylate cyclase" evidence="8">
    <location>
        <begin position="1491"/>
        <end position="1707"/>
    </location>
</feature>
<evidence type="ECO:0000259" key="8">
    <source>
        <dbReference type="PROSITE" id="PS50125"/>
    </source>
</evidence>
<evidence type="ECO:0000256" key="7">
    <source>
        <dbReference type="SAM" id="MobiDB-lite"/>
    </source>
</evidence>
<dbReference type="Gene3D" id="3.30.70.1230">
    <property type="entry name" value="Nucleotide cyclase"/>
    <property type="match status" value="1"/>
</dbReference>
<feature type="compositionally biased region" description="Low complexity" evidence="7">
    <location>
        <begin position="1160"/>
        <end position="1173"/>
    </location>
</feature>
<feature type="compositionally biased region" description="Low complexity" evidence="7">
    <location>
        <begin position="381"/>
        <end position="391"/>
    </location>
</feature>
<feature type="compositionally biased region" description="Basic residues" evidence="7">
    <location>
        <begin position="130"/>
        <end position="142"/>
    </location>
</feature>
<accession>A0A835W6P8</accession>
<dbReference type="SMART" id="SM00044">
    <property type="entry name" value="CYCc"/>
    <property type="match status" value="1"/>
</dbReference>
<feature type="region of interest" description="Disordered" evidence="7">
    <location>
        <begin position="1319"/>
        <end position="1384"/>
    </location>
</feature>
<evidence type="ECO:0000256" key="4">
    <source>
        <dbReference type="ARBA" id="ARBA00022989"/>
    </source>
</evidence>
<feature type="region of interest" description="Disordered" evidence="7">
    <location>
        <begin position="235"/>
        <end position="265"/>
    </location>
</feature>
<dbReference type="GO" id="GO:0035556">
    <property type="term" value="P:intracellular signal transduction"/>
    <property type="evidence" value="ECO:0007669"/>
    <property type="project" value="InterPro"/>
</dbReference>
<keyword evidence="6" id="KW-0456">Lyase</keyword>
<keyword evidence="5" id="KW-0472">Membrane</keyword>
<feature type="compositionally biased region" description="Low complexity" evidence="7">
    <location>
        <begin position="1179"/>
        <end position="1190"/>
    </location>
</feature>
<feature type="compositionally biased region" description="Low complexity" evidence="7">
    <location>
        <begin position="1624"/>
        <end position="1634"/>
    </location>
</feature>
<evidence type="ECO:0000256" key="3">
    <source>
        <dbReference type="ARBA" id="ARBA00022741"/>
    </source>
</evidence>
<dbReference type="GO" id="GO:0004383">
    <property type="term" value="F:guanylate cyclase activity"/>
    <property type="evidence" value="ECO:0007669"/>
    <property type="project" value="TreeGrafter"/>
</dbReference>
<dbReference type="PANTHER" id="PTHR11920">
    <property type="entry name" value="GUANYLYL CYCLASE"/>
    <property type="match status" value="1"/>
</dbReference>
<protein>
    <recommendedName>
        <fullName evidence="8">Guanylate cyclase domain-containing protein</fullName>
    </recommendedName>
</protein>
<feature type="region of interest" description="Disordered" evidence="7">
    <location>
        <begin position="764"/>
        <end position="783"/>
    </location>
</feature>
<dbReference type="InterPro" id="IPR050401">
    <property type="entry name" value="Cyclic_nucleotide_synthase"/>
</dbReference>
<comment type="caution">
    <text evidence="9">The sequence shown here is derived from an EMBL/GenBank/DDBJ whole genome shotgun (WGS) entry which is preliminary data.</text>
</comment>
<reference evidence="9" key="1">
    <citation type="journal article" date="2020" name="bioRxiv">
        <title>Comparative genomics of Chlamydomonas.</title>
        <authorList>
            <person name="Craig R.J."/>
            <person name="Hasan A.R."/>
            <person name="Ness R.W."/>
            <person name="Keightley P.D."/>
        </authorList>
    </citation>
    <scope>NUCLEOTIDE SEQUENCE</scope>
    <source>
        <strain evidence="9">SAG 7.73</strain>
    </source>
</reference>
<evidence type="ECO:0000256" key="1">
    <source>
        <dbReference type="ARBA" id="ARBA00004370"/>
    </source>
</evidence>
<evidence type="ECO:0000256" key="6">
    <source>
        <dbReference type="ARBA" id="ARBA00023239"/>
    </source>
</evidence>
<feature type="region of interest" description="Disordered" evidence="7">
    <location>
        <begin position="885"/>
        <end position="942"/>
    </location>
</feature>
<dbReference type="PANTHER" id="PTHR11920:SF335">
    <property type="entry name" value="GUANYLATE CYCLASE"/>
    <property type="match status" value="1"/>
</dbReference>
<dbReference type="CDD" id="cd07302">
    <property type="entry name" value="CHD"/>
    <property type="match status" value="1"/>
</dbReference>
<keyword evidence="4" id="KW-1133">Transmembrane helix</keyword>
<feature type="compositionally biased region" description="Gly residues" evidence="7">
    <location>
        <begin position="1597"/>
        <end position="1623"/>
    </location>
</feature>
<keyword evidence="3" id="KW-0547">Nucleotide-binding</keyword>
<feature type="region of interest" description="Disordered" evidence="7">
    <location>
        <begin position="32"/>
        <end position="57"/>
    </location>
</feature>
<dbReference type="GO" id="GO:0001653">
    <property type="term" value="F:peptide receptor activity"/>
    <property type="evidence" value="ECO:0007669"/>
    <property type="project" value="TreeGrafter"/>
</dbReference>
<dbReference type="GO" id="GO:0004016">
    <property type="term" value="F:adenylate cyclase activity"/>
    <property type="evidence" value="ECO:0007669"/>
    <property type="project" value="TreeGrafter"/>
</dbReference>
<evidence type="ECO:0000313" key="9">
    <source>
        <dbReference type="EMBL" id="KAG2439199.1"/>
    </source>
</evidence>
<feature type="compositionally biased region" description="Acidic residues" evidence="7">
    <location>
        <begin position="1368"/>
        <end position="1384"/>
    </location>
</feature>
<dbReference type="SUPFAM" id="SSF55073">
    <property type="entry name" value="Nucleotide cyclase"/>
    <property type="match status" value="1"/>
</dbReference>
<dbReference type="GO" id="GO:0007168">
    <property type="term" value="P:receptor guanylyl cyclase signaling pathway"/>
    <property type="evidence" value="ECO:0007669"/>
    <property type="project" value="TreeGrafter"/>
</dbReference>
<feature type="region of interest" description="Disordered" evidence="7">
    <location>
        <begin position="1557"/>
        <end position="1634"/>
    </location>
</feature>
<evidence type="ECO:0000256" key="5">
    <source>
        <dbReference type="ARBA" id="ARBA00023136"/>
    </source>
</evidence>
<dbReference type="PROSITE" id="PS50125">
    <property type="entry name" value="GUANYLATE_CYCLASE_2"/>
    <property type="match status" value="1"/>
</dbReference>
<feature type="compositionally biased region" description="Gly residues" evidence="7">
    <location>
        <begin position="912"/>
        <end position="929"/>
    </location>
</feature>
<dbReference type="OrthoDB" id="550998at2759"/>
<feature type="region of interest" description="Disordered" evidence="7">
    <location>
        <begin position="354"/>
        <end position="444"/>
    </location>
</feature>
<organism evidence="9 10">
    <name type="scientific">Chlamydomonas incerta</name>
    <dbReference type="NCBI Taxonomy" id="51695"/>
    <lineage>
        <taxon>Eukaryota</taxon>
        <taxon>Viridiplantae</taxon>
        <taxon>Chlorophyta</taxon>
        <taxon>core chlorophytes</taxon>
        <taxon>Chlorophyceae</taxon>
        <taxon>CS clade</taxon>
        <taxon>Chlamydomonadales</taxon>
        <taxon>Chlamydomonadaceae</taxon>
        <taxon>Chlamydomonas</taxon>
    </lineage>
</organism>
<feature type="compositionally biased region" description="Basic and acidic residues" evidence="7">
    <location>
        <begin position="47"/>
        <end position="56"/>
    </location>
</feature>
<evidence type="ECO:0000256" key="2">
    <source>
        <dbReference type="ARBA" id="ARBA00022692"/>
    </source>
</evidence>
<dbReference type="Proteomes" id="UP000650467">
    <property type="component" value="Unassembled WGS sequence"/>
</dbReference>
<feature type="compositionally biased region" description="Gly residues" evidence="7">
    <location>
        <begin position="239"/>
        <end position="249"/>
    </location>
</feature>
<feature type="compositionally biased region" description="Gly residues" evidence="7">
    <location>
        <begin position="411"/>
        <end position="423"/>
    </location>
</feature>
<dbReference type="EMBL" id="JAEHOC010000008">
    <property type="protein sequence ID" value="KAG2439199.1"/>
    <property type="molecule type" value="Genomic_DNA"/>
</dbReference>
<name>A0A835W6P8_CHLIN</name>
<feature type="region of interest" description="Disordered" evidence="7">
    <location>
        <begin position="1835"/>
        <end position="1859"/>
    </location>
</feature>
<feature type="compositionally biased region" description="Polar residues" evidence="7">
    <location>
        <begin position="639"/>
        <end position="649"/>
    </location>
</feature>
<evidence type="ECO:0000313" key="10">
    <source>
        <dbReference type="Proteomes" id="UP000650467"/>
    </source>
</evidence>
<feature type="compositionally biased region" description="Low complexity" evidence="7">
    <location>
        <begin position="886"/>
        <end position="903"/>
    </location>
</feature>
<feature type="compositionally biased region" description="Low complexity" evidence="7">
    <location>
        <begin position="250"/>
        <end position="262"/>
    </location>
</feature>
<gene>
    <name evidence="9" type="ORF">HXX76_004562</name>
</gene>
<feature type="region of interest" description="Disordered" evidence="7">
    <location>
        <begin position="1156"/>
        <end position="1231"/>
    </location>
</feature>
<feature type="region of interest" description="Disordered" evidence="7">
    <location>
        <begin position="87"/>
        <end position="147"/>
    </location>
</feature>
<dbReference type="GO" id="GO:0000166">
    <property type="term" value="F:nucleotide binding"/>
    <property type="evidence" value="ECO:0007669"/>
    <property type="project" value="UniProtKB-KW"/>
</dbReference>
<comment type="subcellular location">
    <subcellularLocation>
        <location evidence="1">Membrane</location>
    </subcellularLocation>
</comment>